<evidence type="ECO:0000313" key="1">
    <source>
        <dbReference type="EMBL" id="KKM83434.1"/>
    </source>
</evidence>
<feature type="non-terminal residue" evidence="1">
    <location>
        <position position="81"/>
    </location>
</feature>
<gene>
    <name evidence="1" type="ORF">LCGC14_1309420</name>
</gene>
<dbReference type="AlphaFoldDB" id="A0A0F9KMV5"/>
<proteinExistence type="predicted"/>
<name>A0A0F9KMV5_9ZZZZ</name>
<reference evidence="1" key="1">
    <citation type="journal article" date="2015" name="Nature">
        <title>Complex archaea that bridge the gap between prokaryotes and eukaryotes.</title>
        <authorList>
            <person name="Spang A."/>
            <person name="Saw J.H."/>
            <person name="Jorgensen S.L."/>
            <person name="Zaremba-Niedzwiedzka K."/>
            <person name="Martijn J."/>
            <person name="Lind A.E."/>
            <person name="van Eijk R."/>
            <person name="Schleper C."/>
            <person name="Guy L."/>
            <person name="Ettema T.J."/>
        </authorList>
    </citation>
    <scope>NUCLEOTIDE SEQUENCE</scope>
</reference>
<protein>
    <submittedName>
        <fullName evidence="1">Uncharacterized protein</fullName>
    </submittedName>
</protein>
<sequence length="81" mass="8994">MISGLTFSKLLSFVNNQINTNFLFYETCYSGGLHLVEPFEKAMLYPPIAKGAPQRMVRAADIFNYTIAAGTVSHVTTMNVM</sequence>
<comment type="caution">
    <text evidence="1">The sequence shown here is derived from an EMBL/GenBank/DDBJ whole genome shotgun (WGS) entry which is preliminary data.</text>
</comment>
<organism evidence="1">
    <name type="scientific">marine sediment metagenome</name>
    <dbReference type="NCBI Taxonomy" id="412755"/>
    <lineage>
        <taxon>unclassified sequences</taxon>
        <taxon>metagenomes</taxon>
        <taxon>ecological metagenomes</taxon>
    </lineage>
</organism>
<accession>A0A0F9KMV5</accession>
<dbReference type="EMBL" id="LAZR01007714">
    <property type="protein sequence ID" value="KKM83434.1"/>
    <property type="molecule type" value="Genomic_DNA"/>
</dbReference>